<dbReference type="InterPro" id="IPR002821">
    <property type="entry name" value="Hydantoinase_A"/>
</dbReference>
<feature type="domain" description="Acetophenone carboxylase-like C-terminal" evidence="3">
    <location>
        <begin position="558"/>
        <end position="694"/>
    </location>
</feature>
<dbReference type="STRING" id="32040.SAMN04489710_109125"/>
<dbReference type="EMBL" id="FOMQ01000009">
    <property type="protein sequence ID" value="SFD94179.1"/>
    <property type="molecule type" value="Genomic_DNA"/>
</dbReference>
<evidence type="ECO:0000259" key="3">
    <source>
        <dbReference type="Pfam" id="PF19278"/>
    </source>
</evidence>
<dbReference type="PANTHER" id="PTHR11365:SF23">
    <property type="entry name" value="HYPOTHETICAL 5-OXOPROLINASE (EUROFUNG)-RELATED"/>
    <property type="match status" value="1"/>
</dbReference>
<dbReference type="Pfam" id="PF05378">
    <property type="entry name" value="Hydant_A_N"/>
    <property type="match status" value="1"/>
</dbReference>
<keyword evidence="5" id="KW-1185">Reference proteome</keyword>
<reference evidence="5" key="1">
    <citation type="submission" date="2016-10" db="EMBL/GenBank/DDBJ databases">
        <authorList>
            <person name="Varghese N."/>
            <person name="Submissions S."/>
        </authorList>
    </citation>
    <scope>NUCLEOTIDE SEQUENCE [LARGE SCALE GENOMIC DNA]</scope>
    <source>
        <strain evidence="5">DSM 7481</strain>
    </source>
</reference>
<dbReference type="Proteomes" id="UP000199517">
    <property type="component" value="Unassembled WGS sequence"/>
</dbReference>
<dbReference type="GO" id="GO:0005829">
    <property type="term" value="C:cytosol"/>
    <property type="evidence" value="ECO:0007669"/>
    <property type="project" value="TreeGrafter"/>
</dbReference>
<evidence type="ECO:0000313" key="5">
    <source>
        <dbReference type="Proteomes" id="UP000199517"/>
    </source>
</evidence>
<dbReference type="RefSeq" id="WP_092953615.1">
    <property type="nucleotide sequence ID" value="NZ_FOMQ01000009.1"/>
</dbReference>
<evidence type="ECO:0000259" key="2">
    <source>
        <dbReference type="Pfam" id="PF05378"/>
    </source>
</evidence>
<evidence type="ECO:0000259" key="1">
    <source>
        <dbReference type="Pfam" id="PF01968"/>
    </source>
</evidence>
<dbReference type="Pfam" id="PF19278">
    <property type="entry name" value="Hydant_A_C"/>
    <property type="match status" value="1"/>
</dbReference>
<dbReference type="InterPro" id="IPR045079">
    <property type="entry name" value="Oxoprolinase-like"/>
</dbReference>
<dbReference type="AlphaFoldDB" id="A0A1I1WGS6"/>
<dbReference type="GO" id="GO:0006749">
    <property type="term" value="P:glutathione metabolic process"/>
    <property type="evidence" value="ECO:0007669"/>
    <property type="project" value="TreeGrafter"/>
</dbReference>
<dbReference type="InterPro" id="IPR008040">
    <property type="entry name" value="Hydant_A_N"/>
</dbReference>
<dbReference type="InterPro" id="IPR043129">
    <property type="entry name" value="ATPase_NBD"/>
</dbReference>
<dbReference type="SUPFAM" id="SSF53067">
    <property type="entry name" value="Actin-like ATPase domain"/>
    <property type="match status" value="1"/>
</dbReference>
<dbReference type="PANTHER" id="PTHR11365">
    <property type="entry name" value="5-OXOPROLINASE RELATED"/>
    <property type="match status" value="1"/>
</dbReference>
<protein>
    <submittedName>
        <fullName evidence="4">N-methylhydantoinase A</fullName>
    </submittedName>
</protein>
<feature type="domain" description="Hydantoinase/oxoprolinase N-terminal" evidence="2">
    <location>
        <begin position="21"/>
        <end position="196"/>
    </location>
</feature>
<dbReference type="Pfam" id="PF01968">
    <property type="entry name" value="Hydantoinase_A"/>
    <property type="match status" value="1"/>
</dbReference>
<name>A0A1I1WGS6_9BURK</name>
<feature type="domain" description="Hydantoinase A/oxoprolinase" evidence="1">
    <location>
        <begin position="218"/>
        <end position="513"/>
    </location>
</feature>
<dbReference type="OrthoDB" id="9768323at2"/>
<sequence length="723" mass="75724">MSLPSSAPFSPRAAAADSRVRLAVDVGGTFTDVVLLRGDAKFTAKVLTTPGAPEQAVLGGIEEILQQAALAWGDVDLLILGTTLATNALIERKGARTALITTEGFRDLVEIGLEDRFAQYDVFLEKPAPLVPRHWRHGVKERVDAAGQVLTPLDEAQVIALARQLQADGIDSVAVCFLHGYANPVHERRVRGLLNAHAPGLWVSLASDVCPEIREYERLSTISANAYVQPQVAGYLARLHEGVKARGLRGEPFLMTSGGAITTLQTGIDEPVRLVESGPAGGAVLARQVAEQIGASRALSFDMGGTTAKICFIDDYQPQISRSFEFGRVHRHLKGSGLPIRIPVIEMVEIGAGGGSIARVNHLGVVQVGPDSAGSSPGPAAYGLGGEQPTVTDAHAALGTVDPARFAVGKVQLDPQRARHALVQGLTAQTGLEIETAAQAVVDIVTENMANAARVHASELGKAADESTLIAFGGAAPLHAALLARKLGIARLVIPGSAGVGSALGFLWAPVAYQTVRSLHQRILQADHAAVEALLAELTAHAEDVVLRAAPGAPLLRQRTVYMRYAGQGHEIPVDLPEGPFDAAAATALGARFEARYAALYGRSLPHIAAEAVSWSVAVEAGGRAAPAPDAVPADTGRAVPGGTRRVYDEDAGAWHHIPVYERTALQPGQWLTGPALVVEDETTTQVIAGFEVRTSRLGALVLTDTTALAARAQAEAESAVAA</sequence>
<dbReference type="GO" id="GO:0017168">
    <property type="term" value="F:5-oxoprolinase (ATP-hydrolyzing) activity"/>
    <property type="evidence" value="ECO:0007669"/>
    <property type="project" value="TreeGrafter"/>
</dbReference>
<organism evidence="4 5">
    <name type="scientific">Paracidovorax konjaci</name>
    <dbReference type="NCBI Taxonomy" id="32040"/>
    <lineage>
        <taxon>Bacteria</taxon>
        <taxon>Pseudomonadati</taxon>
        <taxon>Pseudomonadota</taxon>
        <taxon>Betaproteobacteria</taxon>
        <taxon>Burkholderiales</taxon>
        <taxon>Comamonadaceae</taxon>
        <taxon>Paracidovorax</taxon>
    </lineage>
</organism>
<dbReference type="InterPro" id="IPR049517">
    <property type="entry name" value="ACX-like_C"/>
</dbReference>
<gene>
    <name evidence="4" type="ORF">SAMN04489710_109125</name>
</gene>
<proteinExistence type="predicted"/>
<evidence type="ECO:0000313" key="4">
    <source>
        <dbReference type="EMBL" id="SFD94179.1"/>
    </source>
</evidence>
<accession>A0A1I1WGS6</accession>